<dbReference type="AlphaFoldDB" id="A0A4Y7PQF7"/>
<evidence type="ECO:0000256" key="1">
    <source>
        <dbReference type="SAM" id="MobiDB-lite"/>
    </source>
</evidence>
<evidence type="ECO:0000313" key="2">
    <source>
        <dbReference type="EMBL" id="TDL17614.1"/>
    </source>
</evidence>
<dbReference type="VEuPathDB" id="FungiDB:BD410DRAFT_699659"/>
<feature type="non-terminal residue" evidence="2">
    <location>
        <position position="115"/>
    </location>
</feature>
<dbReference type="STRING" id="50990.A0A4Y7PQF7"/>
<feature type="compositionally biased region" description="Polar residues" evidence="1">
    <location>
        <begin position="1"/>
        <end position="13"/>
    </location>
</feature>
<dbReference type="OrthoDB" id="2686745at2759"/>
<reference evidence="2 3" key="1">
    <citation type="submission" date="2018-06" db="EMBL/GenBank/DDBJ databases">
        <title>A transcriptomic atlas of mushroom development highlights an independent origin of complex multicellularity.</title>
        <authorList>
            <consortium name="DOE Joint Genome Institute"/>
            <person name="Krizsan K."/>
            <person name="Almasi E."/>
            <person name="Merenyi Z."/>
            <person name="Sahu N."/>
            <person name="Viragh M."/>
            <person name="Koszo T."/>
            <person name="Mondo S."/>
            <person name="Kiss B."/>
            <person name="Balint B."/>
            <person name="Kues U."/>
            <person name="Barry K."/>
            <person name="Hegedus J.C."/>
            <person name="Henrissat B."/>
            <person name="Johnson J."/>
            <person name="Lipzen A."/>
            <person name="Ohm R."/>
            <person name="Nagy I."/>
            <person name="Pangilinan J."/>
            <person name="Yan J."/>
            <person name="Xiong Y."/>
            <person name="Grigoriev I.V."/>
            <person name="Hibbett D.S."/>
            <person name="Nagy L.G."/>
        </authorList>
    </citation>
    <scope>NUCLEOTIDE SEQUENCE [LARGE SCALE GENOMIC DNA]</scope>
    <source>
        <strain evidence="2 3">SZMC22713</strain>
    </source>
</reference>
<gene>
    <name evidence="2" type="ORF">BD410DRAFT_699659</name>
</gene>
<accession>A0A4Y7PQF7</accession>
<sequence>DDAKSTAASSSENKPLIPKPPGEVTRRTRGGYALEKELNWNADLYKDVQKRVHELATEHLYLHGTFPTQDKVKLQIVYAEARKSFPILNEYRGDWVVEDFLRVYLKRTKTRRNGG</sequence>
<dbReference type="EMBL" id="ML170219">
    <property type="protein sequence ID" value="TDL17614.1"/>
    <property type="molecule type" value="Genomic_DNA"/>
</dbReference>
<keyword evidence="3" id="KW-1185">Reference proteome</keyword>
<name>A0A4Y7PQF7_9AGAM</name>
<feature type="non-terminal residue" evidence="2">
    <location>
        <position position="1"/>
    </location>
</feature>
<protein>
    <submittedName>
        <fullName evidence="2">Uncharacterized protein</fullName>
    </submittedName>
</protein>
<proteinExistence type="predicted"/>
<feature type="region of interest" description="Disordered" evidence="1">
    <location>
        <begin position="1"/>
        <end position="27"/>
    </location>
</feature>
<organism evidence="2 3">
    <name type="scientific">Rickenella mellea</name>
    <dbReference type="NCBI Taxonomy" id="50990"/>
    <lineage>
        <taxon>Eukaryota</taxon>
        <taxon>Fungi</taxon>
        <taxon>Dikarya</taxon>
        <taxon>Basidiomycota</taxon>
        <taxon>Agaricomycotina</taxon>
        <taxon>Agaricomycetes</taxon>
        <taxon>Hymenochaetales</taxon>
        <taxon>Rickenellaceae</taxon>
        <taxon>Rickenella</taxon>
    </lineage>
</organism>
<evidence type="ECO:0000313" key="3">
    <source>
        <dbReference type="Proteomes" id="UP000294933"/>
    </source>
</evidence>
<dbReference type="Proteomes" id="UP000294933">
    <property type="component" value="Unassembled WGS sequence"/>
</dbReference>